<proteinExistence type="predicted"/>
<keyword evidence="5" id="KW-0812">Transmembrane</keyword>
<feature type="non-terminal residue" evidence="6">
    <location>
        <position position="523"/>
    </location>
</feature>
<dbReference type="InterPro" id="IPR013126">
    <property type="entry name" value="Hsp_70_fam"/>
</dbReference>
<dbReference type="Proteomes" id="UP001168823">
    <property type="component" value="Unassembled WGS sequence"/>
</dbReference>
<evidence type="ECO:0000256" key="4">
    <source>
        <dbReference type="SAM" id="MobiDB-lite"/>
    </source>
</evidence>
<gene>
    <name evidence="6" type="ORF">Q2100_12965</name>
</gene>
<reference evidence="6" key="1">
    <citation type="submission" date="2023-07" db="EMBL/GenBank/DDBJ databases">
        <title>Mycolicibacterium sp. nov., a novel bacterial species.</title>
        <authorList>
            <person name="Cao Y."/>
        </authorList>
    </citation>
    <scope>NUCLEOTIDE SEQUENCE</scope>
    <source>
        <strain evidence="6">KC 300</strain>
    </source>
</reference>
<feature type="compositionally biased region" description="Low complexity" evidence="4">
    <location>
        <begin position="463"/>
        <end position="482"/>
    </location>
</feature>
<organism evidence="6 7">
    <name type="scientific">Mycolicibacterium arseniciresistens</name>
    <dbReference type="NCBI Taxonomy" id="3062257"/>
    <lineage>
        <taxon>Bacteria</taxon>
        <taxon>Bacillati</taxon>
        <taxon>Actinomycetota</taxon>
        <taxon>Actinomycetes</taxon>
        <taxon>Mycobacteriales</taxon>
        <taxon>Mycobacteriaceae</taxon>
        <taxon>Mycolicibacterium</taxon>
    </lineage>
</organism>
<keyword evidence="1" id="KW-0547">Nucleotide-binding</keyword>
<keyword evidence="2" id="KW-0067">ATP-binding</keyword>
<comment type="caution">
    <text evidence="6">The sequence shown here is derived from an EMBL/GenBank/DDBJ whole genome shotgun (WGS) entry which is preliminary data.</text>
</comment>
<dbReference type="InterPro" id="IPR043129">
    <property type="entry name" value="ATPase_NBD"/>
</dbReference>
<name>A0ABT8UIN9_9MYCO</name>
<evidence type="ECO:0000256" key="3">
    <source>
        <dbReference type="ARBA" id="ARBA00023186"/>
    </source>
</evidence>
<evidence type="ECO:0000313" key="6">
    <source>
        <dbReference type="EMBL" id="MDO3636660.1"/>
    </source>
</evidence>
<evidence type="ECO:0000313" key="7">
    <source>
        <dbReference type="Proteomes" id="UP001168823"/>
    </source>
</evidence>
<dbReference type="SUPFAM" id="SSF53067">
    <property type="entry name" value="Actin-like ATPase domain"/>
    <property type="match status" value="1"/>
</dbReference>
<keyword evidence="7" id="KW-1185">Reference proteome</keyword>
<dbReference type="PANTHER" id="PTHR42749:SF1">
    <property type="entry name" value="CELL SHAPE-DETERMINING PROTEIN MREB"/>
    <property type="match status" value="1"/>
</dbReference>
<keyword evidence="5" id="KW-1133">Transmembrane helix</keyword>
<dbReference type="RefSeq" id="WP_302914380.1">
    <property type="nucleotide sequence ID" value="NZ_JAUMSQ010000077.1"/>
</dbReference>
<evidence type="ECO:0000256" key="2">
    <source>
        <dbReference type="ARBA" id="ARBA00022840"/>
    </source>
</evidence>
<dbReference type="EMBL" id="JAUMSQ010000077">
    <property type="protein sequence ID" value="MDO3636660.1"/>
    <property type="molecule type" value="Genomic_DNA"/>
</dbReference>
<feature type="region of interest" description="Disordered" evidence="4">
    <location>
        <begin position="463"/>
        <end position="523"/>
    </location>
</feature>
<protein>
    <submittedName>
        <fullName evidence="6">Hsp70 family protein</fullName>
    </submittedName>
</protein>
<accession>A0ABT8UIN9</accession>
<dbReference type="Gene3D" id="3.30.420.40">
    <property type="match status" value="2"/>
</dbReference>
<sequence length="523" mass="52569">MSDPLGLSIGTTNLVAARVGDRPVTRRSVLTLFGDRTPQVGSALEHGVAGPGVVLSGFVERVGDPVPLVAADGSSYKAEALLVEALDAMVDVAGATGSPELSIAVPAHWGASTLWALRSALRTNPRFAPGGTPVRLVPDAVASLSALNAEPGLPSQGVVVLLDFGGSGTSITLADAGALFEPIDETTLIADFSGDQLDQALLTHVLDGVAAAGGTDPAGTAAVGSLSRLRDECRAAKERLSAVTVTELPVELPGYGSTVQVTRAELDGMADLPLTGVLTALDNALARNRIGWSNVSALVTIGGGASIPLITQRLSEYSRAPVVTTPQPALDAAVGAALFAAYGPTSDAQTGVAPTVVVPPVVEEAAADAPGSATFRALAWSQDDDGAGEPVPYSGGDAYDSPYSSGFDSGFESGATGARPPVQYVPGTGPIEQRRPWLGLPQIVIGLAAVVALVAVGGVAYGLTSSSSTTPSTQVETTRVPASAPPPPPSEPPPPPALTVVSEPPPPPPPPPPTTQPPAPPPP</sequence>
<dbReference type="Pfam" id="PF00012">
    <property type="entry name" value="HSP70"/>
    <property type="match status" value="1"/>
</dbReference>
<dbReference type="Gene3D" id="3.90.640.10">
    <property type="entry name" value="Actin, Chain A, domain 4"/>
    <property type="match status" value="1"/>
</dbReference>
<feature type="transmembrane region" description="Helical" evidence="5">
    <location>
        <begin position="443"/>
        <end position="463"/>
    </location>
</feature>
<keyword evidence="5" id="KW-0472">Membrane</keyword>
<dbReference type="PANTHER" id="PTHR42749">
    <property type="entry name" value="CELL SHAPE-DETERMINING PROTEIN MREB"/>
    <property type="match status" value="1"/>
</dbReference>
<feature type="compositionally biased region" description="Pro residues" evidence="4">
    <location>
        <begin position="483"/>
        <end position="523"/>
    </location>
</feature>
<evidence type="ECO:0000256" key="1">
    <source>
        <dbReference type="ARBA" id="ARBA00022741"/>
    </source>
</evidence>
<keyword evidence="3" id="KW-0143">Chaperone</keyword>
<evidence type="ECO:0000256" key="5">
    <source>
        <dbReference type="SAM" id="Phobius"/>
    </source>
</evidence>